<dbReference type="RefSeq" id="WP_271712500.1">
    <property type="nucleotide sequence ID" value="NZ_AP024169.1"/>
</dbReference>
<gene>
    <name evidence="1" type="primary">yhbD</name>
    <name evidence="1" type="ORF">bsdtb5_26720</name>
</gene>
<protein>
    <recommendedName>
        <fullName evidence="3">DUF4004 family protein</fullName>
    </recommendedName>
</protein>
<dbReference type="EMBL" id="AP024169">
    <property type="protein sequence ID" value="BCN31377.1"/>
    <property type="molecule type" value="Genomic_DNA"/>
</dbReference>
<accession>A0A7R7EM77</accession>
<organism evidence="1 2">
    <name type="scientific">Anaeromicropila herbilytica</name>
    <dbReference type="NCBI Taxonomy" id="2785025"/>
    <lineage>
        <taxon>Bacteria</taxon>
        <taxon>Bacillati</taxon>
        <taxon>Bacillota</taxon>
        <taxon>Clostridia</taxon>
        <taxon>Lachnospirales</taxon>
        <taxon>Lachnospiraceae</taxon>
        <taxon>Anaeromicropila</taxon>
    </lineage>
</organism>
<evidence type="ECO:0000313" key="2">
    <source>
        <dbReference type="Proteomes" id="UP000595897"/>
    </source>
</evidence>
<dbReference type="Pfam" id="PF13171">
    <property type="entry name" value="DUF4004"/>
    <property type="match status" value="1"/>
</dbReference>
<sequence length="207" mass="24468">MLISKKDLLAITGISYGQLYRWKRERLIPEEWFIKKSSYTGQETFFPREQILSRIQSIQELKNRYSLEELAKMLSPEVVSYSYDIDVVEEMEEIDKSLIGIFLNTYSKEQFTYLDILFMIIHSELKKELSIDSMSIGKLIMGVKDQLNNIKTTGYQYVIVKLDSEYYSILANDGGIYLDSRFELIKTVRIDEVSNRIKVKYNEKYHF</sequence>
<dbReference type="KEGG" id="ahb:bsdtb5_26720"/>
<reference evidence="1 2" key="1">
    <citation type="submission" date="2020-11" db="EMBL/GenBank/DDBJ databases">
        <title>Draft genome sequencing of a Lachnospiraceae strain isolated from anoxic soil subjected to BSD treatment.</title>
        <authorList>
            <person name="Uek A."/>
            <person name="Tonouchi A."/>
        </authorList>
    </citation>
    <scope>NUCLEOTIDE SEQUENCE [LARGE SCALE GENOMIC DNA]</scope>
    <source>
        <strain evidence="1 2">TB5</strain>
    </source>
</reference>
<evidence type="ECO:0000313" key="1">
    <source>
        <dbReference type="EMBL" id="BCN31377.1"/>
    </source>
</evidence>
<name>A0A7R7EM77_9FIRM</name>
<keyword evidence="2" id="KW-1185">Reference proteome</keyword>
<dbReference type="AlphaFoldDB" id="A0A7R7EM77"/>
<dbReference type="InterPro" id="IPR025063">
    <property type="entry name" value="DUF4004"/>
</dbReference>
<evidence type="ECO:0008006" key="3">
    <source>
        <dbReference type="Google" id="ProtNLM"/>
    </source>
</evidence>
<dbReference type="Proteomes" id="UP000595897">
    <property type="component" value="Chromosome"/>
</dbReference>
<proteinExistence type="predicted"/>